<reference evidence="1 2" key="1">
    <citation type="journal article" date="2023" name="Mol. Biol. Evol.">
        <title>Genomics of Secondarily Temperate Adaptation in the Only Non-Antarctic Icefish.</title>
        <authorList>
            <person name="Rivera-Colon A.G."/>
            <person name="Rayamajhi N."/>
            <person name="Minhas B.F."/>
            <person name="Madrigal G."/>
            <person name="Bilyk K.T."/>
            <person name="Yoon V."/>
            <person name="Hune M."/>
            <person name="Gregory S."/>
            <person name="Cheng C.H.C."/>
            <person name="Catchen J.M."/>
        </authorList>
    </citation>
    <scope>NUCLEOTIDE SEQUENCE [LARGE SCALE GENOMIC DNA]</scope>
    <source>
        <strain evidence="1">JC2023a</strain>
    </source>
</reference>
<organism evidence="1 2">
    <name type="scientific">Champsocephalus esox</name>
    <name type="common">pike icefish</name>
    <dbReference type="NCBI Taxonomy" id="159716"/>
    <lineage>
        <taxon>Eukaryota</taxon>
        <taxon>Metazoa</taxon>
        <taxon>Chordata</taxon>
        <taxon>Craniata</taxon>
        <taxon>Vertebrata</taxon>
        <taxon>Euteleostomi</taxon>
        <taxon>Actinopterygii</taxon>
        <taxon>Neopterygii</taxon>
        <taxon>Teleostei</taxon>
        <taxon>Neoteleostei</taxon>
        <taxon>Acanthomorphata</taxon>
        <taxon>Eupercaria</taxon>
        <taxon>Perciformes</taxon>
        <taxon>Notothenioidei</taxon>
        <taxon>Channichthyidae</taxon>
        <taxon>Champsocephalus</taxon>
    </lineage>
</organism>
<accession>A0AAN8GL07</accession>
<gene>
    <name evidence="1" type="ORF">CesoFtcFv8_022147</name>
</gene>
<sequence length="87" mass="9792">MHHCMTANLAWLVHNGRSGAPLYEQSFLAASSQQPTEEGQKESQHSGQALVLYRPWKTSRLEGSEYLLCFHTESAFNSREQAPTETP</sequence>
<name>A0AAN8GL07_9TELE</name>
<dbReference type="AlphaFoldDB" id="A0AAN8GL07"/>
<keyword evidence="2" id="KW-1185">Reference proteome</keyword>
<proteinExistence type="predicted"/>
<evidence type="ECO:0000313" key="1">
    <source>
        <dbReference type="EMBL" id="KAK5881334.1"/>
    </source>
</evidence>
<comment type="caution">
    <text evidence="1">The sequence shown here is derived from an EMBL/GenBank/DDBJ whole genome shotgun (WGS) entry which is preliminary data.</text>
</comment>
<dbReference type="EMBL" id="JAULUE010002063">
    <property type="protein sequence ID" value="KAK5881334.1"/>
    <property type="molecule type" value="Genomic_DNA"/>
</dbReference>
<protein>
    <submittedName>
        <fullName evidence="1">Uncharacterized protein</fullName>
    </submittedName>
</protein>
<dbReference type="Proteomes" id="UP001335648">
    <property type="component" value="Unassembled WGS sequence"/>
</dbReference>
<evidence type="ECO:0000313" key="2">
    <source>
        <dbReference type="Proteomes" id="UP001335648"/>
    </source>
</evidence>